<accession>A0A7D5T689</accession>
<protein>
    <submittedName>
        <fullName evidence="2">DUF1427 family protein</fullName>
    </submittedName>
</protein>
<dbReference type="Proteomes" id="UP000509346">
    <property type="component" value="Chromosome"/>
</dbReference>
<keyword evidence="3" id="KW-1185">Reference proteome</keyword>
<evidence type="ECO:0000313" key="2">
    <source>
        <dbReference type="EMBL" id="QLH83991.1"/>
    </source>
</evidence>
<proteinExistence type="predicted"/>
<dbReference type="KEGG" id="hpel:HZS54_21160"/>
<reference evidence="2 3" key="1">
    <citation type="submission" date="2020-07" db="EMBL/GenBank/DDBJ databases">
        <title>Halosimplex litoreum sp. nov. and Halosimplex rubrum sp. nov., isolated from different salt environments.</title>
        <authorList>
            <person name="Cui H."/>
        </authorList>
    </citation>
    <scope>NUCLEOTIDE SEQUENCE [LARGE SCALE GENOMIC DNA]</scope>
    <source>
        <strain evidence="2 3">R2</strain>
    </source>
</reference>
<dbReference type="InterPro" id="IPR020017">
    <property type="entry name" value="XapX_domain"/>
</dbReference>
<keyword evidence="1" id="KW-1133">Transmembrane helix</keyword>
<dbReference type="GeneID" id="56085155"/>
<dbReference type="RefSeq" id="WP_179919091.1">
    <property type="nucleotide sequence ID" value="NZ_CP058909.1"/>
</dbReference>
<name>A0A7D5T689_9EURY</name>
<keyword evidence="1" id="KW-0472">Membrane</keyword>
<dbReference type="EMBL" id="CP058909">
    <property type="protein sequence ID" value="QLH83991.1"/>
    <property type="molecule type" value="Genomic_DNA"/>
</dbReference>
<evidence type="ECO:0000256" key="1">
    <source>
        <dbReference type="SAM" id="Phobius"/>
    </source>
</evidence>
<dbReference type="NCBIfam" id="TIGR03510">
    <property type="entry name" value="XapX"/>
    <property type="match status" value="1"/>
</dbReference>
<gene>
    <name evidence="2" type="ORF">HZS54_21160</name>
</gene>
<organism evidence="2 3">
    <name type="scientific">Halosimplex pelagicum</name>
    <dbReference type="NCBI Taxonomy" id="869886"/>
    <lineage>
        <taxon>Archaea</taxon>
        <taxon>Methanobacteriati</taxon>
        <taxon>Methanobacteriota</taxon>
        <taxon>Stenosarchaea group</taxon>
        <taxon>Halobacteria</taxon>
        <taxon>Halobacteriales</taxon>
        <taxon>Haloarculaceae</taxon>
        <taxon>Halosimplex</taxon>
    </lineage>
</organism>
<dbReference type="AlphaFoldDB" id="A0A7D5T689"/>
<evidence type="ECO:0000313" key="3">
    <source>
        <dbReference type="Proteomes" id="UP000509346"/>
    </source>
</evidence>
<keyword evidence="1" id="KW-0812">Transmembrane</keyword>
<sequence length="63" mass="6490">MVSAATAALALLTGFLTGAVFRFLNVPIPAPPNAAGILGIVGIYLGYVVLDHFDVGVDLLSYI</sequence>
<feature type="transmembrane region" description="Helical" evidence="1">
    <location>
        <begin position="34"/>
        <end position="50"/>
    </location>
</feature>